<accession>A0A9X4ADG7</accession>
<dbReference type="EMBL" id="JAMQKC010000001">
    <property type="protein sequence ID" value="MDC3415316.1"/>
    <property type="molecule type" value="Genomic_DNA"/>
</dbReference>
<keyword evidence="2" id="KW-1185">Reference proteome</keyword>
<comment type="caution">
    <text evidence="1">The sequence shown here is derived from an EMBL/GenBank/DDBJ whole genome shotgun (WGS) entry which is preliminary data.</text>
</comment>
<sequence>MKVVTASTPEQQLYVKELINKLYETIFPAFFSEEYITKLKEFNLMDVPNLKELNLIEIMEVTAAIQTISTILEELSKSEEEMDGYAGAFHKNASILSKYQIDFPFQLVDFKTDVNTEEFANQNTLYM</sequence>
<dbReference type="Proteomes" id="UP001145069">
    <property type="component" value="Unassembled WGS sequence"/>
</dbReference>
<evidence type="ECO:0000313" key="1">
    <source>
        <dbReference type="EMBL" id="MDC3415316.1"/>
    </source>
</evidence>
<dbReference type="AlphaFoldDB" id="A0A9X4ADG7"/>
<proteinExistence type="predicted"/>
<gene>
    <name evidence="1" type="ORF">NC799_00105</name>
</gene>
<organism evidence="1 2">
    <name type="scientific">Aquibacillus salsiterrae</name>
    <dbReference type="NCBI Taxonomy" id="2950439"/>
    <lineage>
        <taxon>Bacteria</taxon>
        <taxon>Bacillati</taxon>
        <taxon>Bacillota</taxon>
        <taxon>Bacilli</taxon>
        <taxon>Bacillales</taxon>
        <taxon>Bacillaceae</taxon>
        <taxon>Aquibacillus</taxon>
    </lineage>
</organism>
<dbReference type="InterPro" id="IPR020355">
    <property type="entry name" value="Uncharacterised_YhcU"/>
</dbReference>
<protein>
    <submittedName>
        <fullName evidence="1">YhcU family protein</fullName>
    </submittedName>
</protein>
<evidence type="ECO:0000313" key="2">
    <source>
        <dbReference type="Proteomes" id="UP001145069"/>
    </source>
</evidence>
<dbReference type="Pfam" id="PF17326">
    <property type="entry name" value="DUF5365"/>
    <property type="match status" value="1"/>
</dbReference>
<name>A0A9X4ADG7_9BACI</name>
<dbReference type="RefSeq" id="WP_272444284.1">
    <property type="nucleotide sequence ID" value="NZ_JAMQKC010000001.1"/>
</dbReference>
<reference evidence="1" key="1">
    <citation type="submission" date="2022-06" db="EMBL/GenBank/DDBJ databases">
        <title>Aquibacillus sp. a new bacterium isolated from soil saline samples.</title>
        <authorList>
            <person name="Galisteo C."/>
            <person name="De La Haba R."/>
            <person name="Sanchez-Porro C."/>
            <person name="Ventosa A."/>
        </authorList>
    </citation>
    <scope>NUCLEOTIDE SEQUENCE</scope>
    <source>
        <strain evidence="1">3ASR75-54</strain>
    </source>
</reference>